<feature type="region of interest" description="Disordered" evidence="1">
    <location>
        <begin position="1"/>
        <end position="36"/>
    </location>
</feature>
<reference evidence="2 3" key="1">
    <citation type="submission" date="2019-01" db="EMBL/GenBank/DDBJ databases">
        <authorList>
            <person name="Sayadi A."/>
        </authorList>
    </citation>
    <scope>NUCLEOTIDE SEQUENCE [LARGE SCALE GENOMIC DNA]</scope>
</reference>
<evidence type="ECO:0000313" key="3">
    <source>
        <dbReference type="Proteomes" id="UP000410492"/>
    </source>
</evidence>
<dbReference type="AlphaFoldDB" id="A0A653D720"/>
<organism evidence="2 3">
    <name type="scientific">Callosobruchus maculatus</name>
    <name type="common">Southern cowpea weevil</name>
    <name type="synonym">Pulse bruchid</name>
    <dbReference type="NCBI Taxonomy" id="64391"/>
    <lineage>
        <taxon>Eukaryota</taxon>
        <taxon>Metazoa</taxon>
        <taxon>Ecdysozoa</taxon>
        <taxon>Arthropoda</taxon>
        <taxon>Hexapoda</taxon>
        <taxon>Insecta</taxon>
        <taxon>Pterygota</taxon>
        <taxon>Neoptera</taxon>
        <taxon>Endopterygota</taxon>
        <taxon>Coleoptera</taxon>
        <taxon>Polyphaga</taxon>
        <taxon>Cucujiformia</taxon>
        <taxon>Chrysomeloidea</taxon>
        <taxon>Chrysomelidae</taxon>
        <taxon>Bruchinae</taxon>
        <taxon>Bruchini</taxon>
        <taxon>Callosobruchus</taxon>
    </lineage>
</organism>
<protein>
    <submittedName>
        <fullName evidence="2">Uncharacterized protein</fullName>
    </submittedName>
</protein>
<sequence length="36" mass="3796">MILGGKTMGQSTESDTSSAVRTSVCLRPSPRSVSLR</sequence>
<proteinExistence type="predicted"/>
<evidence type="ECO:0000313" key="2">
    <source>
        <dbReference type="EMBL" id="VEN55984.1"/>
    </source>
</evidence>
<keyword evidence="3" id="KW-1185">Reference proteome</keyword>
<dbReference type="OrthoDB" id="5412539at2759"/>
<name>A0A653D720_CALMS</name>
<accession>A0A653D720</accession>
<dbReference type="Proteomes" id="UP000410492">
    <property type="component" value="Unassembled WGS sequence"/>
</dbReference>
<dbReference type="EMBL" id="CAACVG010010508">
    <property type="protein sequence ID" value="VEN55984.1"/>
    <property type="molecule type" value="Genomic_DNA"/>
</dbReference>
<evidence type="ECO:0000256" key="1">
    <source>
        <dbReference type="SAM" id="MobiDB-lite"/>
    </source>
</evidence>
<gene>
    <name evidence="2" type="ORF">CALMAC_LOCUS15004</name>
</gene>
<feature type="compositionally biased region" description="Polar residues" evidence="1">
    <location>
        <begin position="8"/>
        <end position="21"/>
    </location>
</feature>